<dbReference type="Proteomes" id="UP000245283">
    <property type="component" value="Unassembled WGS sequence"/>
</dbReference>
<dbReference type="AlphaFoldDB" id="A0A2V1K5E2"/>
<organism evidence="3 4">
    <name type="scientific">Ancrocorticia populi</name>
    <dbReference type="NCBI Taxonomy" id="2175228"/>
    <lineage>
        <taxon>Bacteria</taxon>
        <taxon>Bacillati</taxon>
        <taxon>Actinomycetota</taxon>
        <taxon>Actinomycetes</taxon>
        <taxon>Actinomycetales</taxon>
        <taxon>Actinomycetaceae</taxon>
        <taxon>Ancrocorticia</taxon>
    </lineage>
</organism>
<evidence type="ECO:0000313" key="3">
    <source>
        <dbReference type="EMBL" id="PWF26522.1"/>
    </source>
</evidence>
<protein>
    <submittedName>
        <fullName evidence="3">DUF898 domain-containing protein</fullName>
    </submittedName>
</protein>
<proteinExistence type="predicted"/>
<dbReference type="OrthoDB" id="637345at2"/>
<evidence type="ECO:0000256" key="1">
    <source>
        <dbReference type="SAM" id="MobiDB-lite"/>
    </source>
</evidence>
<keyword evidence="2" id="KW-0812">Transmembrane</keyword>
<comment type="caution">
    <text evidence="3">The sequence shown here is derived from an EMBL/GenBank/DDBJ whole genome shotgun (WGS) entry which is preliminary data.</text>
</comment>
<dbReference type="EMBL" id="QETB01000003">
    <property type="protein sequence ID" value="PWF26522.1"/>
    <property type="molecule type" value="Genomic_DNA"/>
</dbReference>
<evidence type="ECO:0000256" key="2">
    <source>
        <dbReference type="SAM" id="Phobius"/>
    </source>
</evidence>
<evidence type="ECO:0000313" key="4">
    <source>
        <dbReference type="Proteomes" id="UP000245283"/>
    </source>
</evidence>
<reference evidence="4" key="1">
    <citation type="submission" date="2018-05" db="EMBL/GenBank/DDBJ databases">
        <authorList>
            <person name="Li Y."/>
        </authorList>
    </citation>
    <scope>NUCLEOTIDE SEQUENCE [LARGE SCALE GENOMIC DNA]</scope>
    <source>
        <strain evidence="4">sk1b4</strain>
    </source>
</reference>
<feature type="region of interest" description="Disordered" evidence="1">
    <location>
        <begin position="8"/>
        <end position="32"/>
    </location>
</feature>
<feature type="transmembrane region" description="Helical" evidence="2">
    <location>
        <begin position="122"/>
        <end position="141"/>
    </location>
</feature>
<dbReference type="Pfam" id="PF05987">
    <property type="entry name" value="DUF898"/>
    <property type="match status" value="1"/>
</dbReference>
<dbReference type="InterPro" id="IPR010295">
    <property type="entry name" value="DUF898"/>
</dbReference>
<feature type="compositionally biased region" description="Polar residues" evidence="1">
    <location>
        <begin position="8"/>
        <end position="28"/>
    </location>
</feature>
<name>A0A2V1K5E2_9ACTO</name>
<sequence>MIQILTIPPNSYQGQTASQGFPQQQTPYQPADFHPAPAQPTYPQAPQYSVTTAPFQIGFRFTGGAASWLGVQILGVLITVCTLGICYPWAIVMTYRWQAENTYINGYQMQFTGDAWSLFGNWVKWLLLCIVTLGIYSFWVYPRMTKWIVEHHQVNPAGIYLPM</sequence>
<keyword evidence="2" id="KW-1133">Transmembrane helix</keyword>
<gene>
    <name evidence="3" type="ORF">DD236_06640</name>
</gene>
<keyword evidence="2" id="KW-0472">Membrane</keyword>
<keyword evidence="4" id="KW-1185">Reference proteome</keyword>
<accession>A0A2V1K5E2</accession>
<feature type="transmembrane region" description="Helical" evidence="2">
    <location>
        <begin position="68"/>
        <end position="90"/>
    </location>
</feature>